<gene>
    <name evidence="1" type="ORF">CGZ93_17805</name>
</gene>
<dbReference type="Pfam" id="PF11753">
    <property type="entry name" value="DUF3310"/>
    <property type="match status" value="1"/>
</dbReference>
<accession>A0A255GLB2</accession>
<dbReference type="AlphaFoldDB" id="A0A255GLB2"/>
<dbReference type="OrthoDB" id="1684418at2"/>
<evidence type="ECO:0000313" key="1">
    <source>
        <dbReference type="EMBL" id="OYO16615.1"/>
    </source>
</evidence>
<dbReference type="RefSeq" id="WP_094365502.1">
    <property type="nucleotide sequence ID" value="NZ_NMVQ01000047.1"/>
</dbReference>
<reference evidence="1 2" key="1">
    <citation type="submission" date="2017-07" db="EMBL/GenBank/DDBJ databases">
        <title>Draft whole genome sequences of clinical Proprionibacteriaceae strains.</title>
        <authorList>
            <person name="Bernier A.-M."/>
            <person name="Bernard K."/>
            <person name="Domingo M.-C."/>
        </authorList>
    </citation>
    <scope>NUCLEOTIDE SEQUENCE [LARGE SCALE GENOMIC DNA]</scope>
    <source>
        <strain evidence="1 2">NML 130396</strain>
    </source>
</reference>
<keyword evidence="2" id="KW-1185">Reference proteome</keyword>
<name>A0A255GLB2_9ACTN</name>
<evidence type="ECO:0008006" key="3">
    <source>
        <dbReference type="Google" id="ProtNLM"/>
    </source>
</evidence>
<dbReference type="InterPro" id="IPR021739">
    <property type="entry name" value="SaV-like"/>
</dbReference>
<comment type="caution">
    <text evidence="1">The sequence shown here is derived from an EMBL/GenBank/DDBJ whole genome shotgun (WGS) entry which is preliminary data.</text>
</comment>
<dbReference type="Proteomes" id="UP000216311">
    <property type="component" value="Unassembled WGS sequence"/>
</dbReference>
<protein>
    <recommendedName>
        <fullName evidence="3">DUF3310 domain-containing protein</fullName>
    </recommendedName>
</protein>
<sequence length="135" mass="15378">MSNNVDHPPHYTAHPSGVECIQITEHMGFSLGNAVKYIWRADLKGDAVEDLRKARWYIDRELQRIAPGEPWRVPLSDDEERKVSAVRRDCPEGYVVVKLPSWAPAEARWWRECGAVAEEELIEATARALEARGVK</sequence>
<dbReference type="EMBL" id="NMVQ01000047">
    <property type="protein sequence ID" value="OYO16615.1"/>
    <property type="molecule type" value="Genomic_DNA"/>
</dbReference>
<organism evidence="1 2">
    <name type="scientific">Enemella dayhoffiae</name>
    <dbReference type="NCBI Taxonomy" id="2016507"/>
    <lineage>
        <taxon>Bacteria</taxon>
        <taxon>Bacillati</taxon>
        <taxon>Actinomycetota</taxon>
        <taxon>Actinomycetes</taxon>
        <taxon>Propionibacteriales</taxon>
        <taxon>Propionibacteriaceae</taxon>
        <taxon>Enemella</taxon>
    </lineage>
</organism>
<evidence type="ECO:0000313" key="2">
    <source>
        <dbReference type="Proteomes" id="UP000216311"/>
    </source>
</evidence>
<proteinExistence type="predicted"/>